<evidence type="ECO:0000313" key="1">
    <source>
        <dbReference type="EMBL" id="MDG3008306.1"/>
    </source>
</evidence>
<proteinExistence type="predicted"/>
<sequence>MAKPHPGNGSGRFGVGVHDMGGWVQVKADGRPAGPDELAVYLSHRLAERFRENAQLRLLCVVPVSKDGTTVELHAWYEQHVFPDKSPLARGQ</sequence>
<dbReference type="Proteomes" id="UP001216907">
    <property type="component" value="Unassembled WGS sequence"/>
</dbReference>
<gene>
    <name evidence="1" type="ORF">PZE19_31445</name>
</gene>
<name>A0ABT6FLD1_9BACT</name>
<accession>A0ABT6FLD1</accession>
<comment type="caution">
    <text evidence="1">The sequence shown here is derived from an EMBL/GenBank/DDBJ whole genome shotgun (WGS) entry which is preliminary data.</text>
</comment>
<reference evidence="1 2" key="1">
    <citation type="submission" date="2023-03" db="EMBL/GenBank/DDBJ databases">
        <title>Paludisphaera mucosa sp. nov. a novel planctomycete from northern fen.</title>
        <authorList>
            <person name="Ivanova A."/>
        </authorList>
    </citation>
    <scope>NUCLEOTIDE SEQUENCE [LARGE SCALE GENOMIC DNA]</scope>
    <source>
        <strain evidence="1 2">Pla2</strain>
    </source>
</reference>
<protein>
    <submittedName>
        <fullName evidence="1">Uncharacterized protein</fullName>
    </submittedName>
</protein>
<organism evidence="1 2">
    <name type="scientific">Paludisphaera mucosa</name>
    <dbReference type="NCBI Taxonomy" id="3030827"/>
    <lineage>
        <taxon>Bacteria</taxon>
        <taxon>Pseudomonadati</taxon>
        <taxon>Planctomycetota</taxon>
        <taxon>Planctomycetia</taxon>
        <taxon>Isosphaerales</taxon>
        <taxon>Isosphaeraceae</taxon>
        <taxon>Paludisphaera</taxon>
    </lineage>
</organism>
<evidence type="ECO:0000313" key="2">
    <source>
        <dbReference type="Proteomes" id="UP001216907"/>
    </source>
</evidence>
<dbReference type="RefSeq" id="WP_277864632.1">
    <property type="nucleotide sequence ID" value="NZ_JARRAG010000005.1"/>
</dbReference>
<keyword evidence="2" id="KW-1185">Reference proteome</keyword>
<dbReference type="EMBL" id="JARRAG010000005">
    <property type="protein sequence ID" value="MDG3008306.1"/>
    <property type="molecule type" value="Genomic_DNA"/>
</dbReference>